<dbReference type="AlphaFoldDB" id="A0AAG5DIQ2"/>
<organism evidence="1 2">
    <name type="scientific">Anopheles atroparvus</name>
    <name type="common">European mosquito</name>
    <dbReference type="NCBI Taxonomy" id="41427"/>
    <lineage>
        <taxon>Eukaryota</taxon>
        <taxon>Metazoa</taxon>
        <taxon>Ecdysozoa</taxon>
        <taxon>Arthropoda</taxon>
        <taxon>Hexapoda</taxon>
        <taxon>Insecta</taxon>
        <taxon>Pterygota</taxon>
        <taxon>Neoptera</taxon>
        <taxon>Endopterygota</taxon>
        <taxon>Diptera</taxon>
        <taxon>Nematocera</taxon>
        <taxon>Culicoidea</taxon>
        <taxon>Culicidae</taxon>
        <taxon>Anophelinae</taxon>
        <taxon>Anopheles</taxon>
    </lineage>
</organism>
<name>A0AAG5DIQ2_ANOAO</name>
<reference evidence="1" key="1">
    <citation type="submission" date="2024-04" db="UniProtKB">
        <authorList>
            <consortium name="EnsemblMetazoa"/>
        </authorList>
    </citation>
    <scope>IDENTIFICATION</scope>
    <source>
        <strain evidence="1">EBRO</strain>
    </source>
</reference>
<accession>A0AAG5DIQ2</accession>
<dbReference type="Proteomes" id="UP000075880">
    <property type="component" value="Unassembled WGS sequence"/>
</dbReference>
<dbReference type="EnsemblMetazoa" id="ENSAATROPT011979">
    <property type="protein sequence ID" value="ENSAATROPP010855"/>
    <property type="gene ID" value="ENSAATROPG009759"/>
</dbReference>
<evidence type="ECO:0008006" key="3">
    <source>
        <dbReference type="Google" id="ProtNLM"/>
    </source>
</evidence>
<evidence type="ECO:0000313" key="2">
    <source>
        <dbReference type="Proteomes" id="UP000075880"/>
    </source>
</evidence>
<keyword evidence="2" id="KW-1185">Reference proteome</keyword>
<protein>
    <recommendedName>
        <fullName evidence="3">60S ribosomal protein L28</fullName>
    </recommendedName>
</protein>
<sequence length="107" mass="11915">VFYALRQKKQNKFKSSSIIDYRFVSTFGTRRSGTAVTHTRIQLSKKCLGKPLTAAFRFAPSEGATVSRAQSRARAKGKSVVKRVKQIAPLARRRRMLAEGSAKEATI</sequence>
<evidence type="ECO:0000313" key="1">
    <source>
        <dbReference type="EnsemblMetazoa" id="ENSAATROPP010855"/>
    </source>
</evidence>
<proteinExistence type="predicted"/>